<gene>
    <name evidence="1" type="primary">WBGene00272885</name>
</gene>
<dbReference type="Proteomes" id="UP000005239">
    <property type="component" value="Unassembled WGS sequence"/>
</dbReference>
<dbReference type="AlphaFoldDB" id="A0A2A6C6R2"/>
<protein>
    <submittedName>
        <fullName evidence="1">Uncharacterized protein</fullName>
    </submittedName>
</protein>
<accession>A0A2A6C6R2</accession>
<dbReference type="OrthoDB" id="426210at2759"/>
<accession>A0A8R1YMD6</accession>
<dbReference type="EnsemblMetazoa" id="PPA34516.1">
    <property type="protein sequence ID" value="PPA34516.1"/>
    <property type="gene ID" value="WBGene00272885"/>
</dbReference>
<evidence type="ECO:0000313" key="2">
    <source>
        <dbReference type="Proteomes" id="UP000005239"/>
    </source>
</evidence>
<proteinExistence type="predicted"/>
<name>A0A2A6C6R2_PRIPA</name>
<keyword evidence="2" id="KW-1185">Reference proteome</keyword>
<reference evidence="1" key="2">
    <citation type="submission" date="2022-06" db="UniProtKB">
        <authorList>
            <consortium name="EnsemblMetazoa"/>
        </authorList>
    </citation>
    <scope>IDENTIFICATION</scope>
    <source>
        <strain evidence="1">PS312</strain>
    </source>
</reference>
<sequence length="254" mass="29280">MRRPELATGKSNHVEKYNFARPTPFKLVFSFRHQSPPLPAPLQSSLDSYSEWCSTWQMSVNPAKSHILHFGHVVKKAAKRVNFLFVAIKSANPVVLIHAYKVYARSILEYCSIIYSPHLLKDRKILEKVQYTFLRRLHFRCKILFASYSASCERFDLEPLDHRRDISTFKFIHALFCPTSSVSPSLLFEFRNSRTRGAARKLFPLFRATDNISKNFISHLTHVLLNSLPPGTLSLSSKLFVNSLLPRLPLSYLI</sequence>
<reference evidence="2" key="1">
    <citation type="journal article" date="2008" name="Nat. Genet.">
        <title>The Pristionchus pacificus genome provides a unique perspective on nematode lifestyle and parasitism.</title>
        <authorList>
            <person name="Dieterich C."/>
            <person name="Clifton S.W."/>
            <person name="Schuster L.N."/>
            <person name="Chinwalla A."/>
            <person name="Delehaunty K."/>
            <person name="Dinkelacker I."/>
            <person name="Fulton L."/>
            <person name="Fulton R."/>
            <person name="Godfrey J."/>
            <person name="Minx P."/>
            <person name="Mitreva M."/>
            <person name="Roeseler W."/>
            <person name="Tian H."/>
            <person name="Witte H."/>
            <person name="Yang S.P."/>
            <person name="Wilson R.K."/>
            <person name="Sommer R.J."/>
        </authorList>
    </citation>
    <scope>NUCLEOTIDE SEQUENCE [LARGE SCALE GENOMIC DNA]</scope>
    <source>
        <strain evidence="2">PS312</strain>
    </source>
</reference>
<organism evidence="1 2">
    <name type="scientific">Pristionchus pacificus</name>
    <name type="common">Parasitic nematode worm</name>
    <dbReference type="NCBI Taxonomy" id="54126"/>
    <lineage>
        <taxon>Eukaryota</taxon>
        <taxon>Metazoa</taxon>
        <taxon>Ecdysozoa</taxon>
        <taxon>Nematoda</taxon>
        <taxon>Chromadorea</taxon>
        <taxon>Rhabditida</taxon>
        <taxon>Rhabditina</taxon>
        <taxon>Diplogasteromorpha</taxon>
        <taxon>Diplogasteroidea</taxon>
        <taxon>Neodiplogasteridae</taxon>
        <taxon>Pristionchus</taxon>
    </lineage>
</organism>
<evidence type="ECO:0000313" key="1">
    <source>
        <dbReference type="EnsemblMetazoa" id="PPA34516.1"/>
    </source>
</evidence>